<dbReference type="GO" id="GO:0004674">
    <property type="term" value="F:protein serine/threonine kinase activity"/>
    <property type="evidence" value="ECO:0007669"/>
    <property type="project" value="UniProtKB-KW"/>
</dbReference>
<keyword evidence="4" id="KW-1185">Reference proteome</keyword>
<accession>A0A8J3RJ67</accession>
<dbReference type="InterPro" id="IPR050267">
    <property type="entry name" value="Anti-sigma-factor_SerPK"/>
</dbReference>
<dbReference type="PANTHER" id="PTHR35526">
    <property type="entry name" value="ANTI-SIGMA-F FACTOR RSBW-RELATED"/>
    <property type="match status" value="1"/>
</dbReference>
<name>A0A8J3RJ67_9ACTN</name>
<dbReference type="CDD" id="cd16936">
    <property type="entry name" value="HATPase_RsbW-like"/>
    <property type="match status" value="1"/>
</dbReference>
<dbReference type="AlphaFoldDB" id="A0A8J3RJ67"/>
<evidence type="ECO:0000313" key="4">
    <source>
        <dbReference type="Proteomes" id="UP000610966"/>
    </source>
</evidence>
<dbReference type="SUPFAM" id="SSF55874">
    <property type="entry name" value="ATPase domain of HSP90 chaperone/DNA topoisomerase II/histidine kinase"/>
    <property type="match status" value="1"/>
</dbReference>
<dbReference type="InterPro" id="IPR003594">
    <property type="entry name" value="HATPase_dom"/>
</dbReference>
<organism evidence="3 4">
    <name type="scientific">Sphaerimonospora thailandensis</name>
    <dbReference type="NCBI Taxonomy" id="795644"/>
    <lineage>
        <taxon>Bacteria</taxon>
        <taxon>Bacillati</taxon>
        <taxon>Actinomycetota</taxon>
        <taxon>Actinomycetes</taxon>
        <taxon>Streptosporangiales</taxon>
        <taxon>Streptosporangiaceae</taxon>
        <taxon>Sphaerimonospora</taxon>
    </lineage>
</organism>
<sequence length="154" mass="16406">MPSWRMSRYFLGRPASVTEARRFVTVFLGGWPIVPTAELIVSELSTNAIRHSASGRFGGRFAVSIQAEPDRVWLGVVDQGGPHVPAVMHDCAHLDEHDDESGRGLLLVSCLADSWGVSGDVAGRTVWALLKVTPTLAAPATAPVTAMLGVASCR</sequence>
<comment type="caution">
    <text evidence="3">The sequence shown here is derived from an EMBL/GenBank/DDBJ whole genome shotgun (WGS) entry which is preliminary data.</text>
</comment>
<keyword evidence="1" id="KW-0723">Serine/threonine-protein kinase</keyword>
<reference evidence="3" key="1">
    <citation type="submission" date="2021-01" db="EMBL/GenBank/DDBJ databases">
        <title>Whole genome shotgun sequence of Sphaerimonospora thailandensis NBRC 107569.</title>
        <authorList>
            <person name="Komaki H."/>
            <person name="Tamura T."/>
        </authorList>
    </citation>
    <scope>NUCLEOTIDE SEQUENCE</scope>
    <source>
        <strain evidence="3">NBRC 107569</strain>
    </source>
</reference>
<feature type="domain" description="Histidine kinase/HSP90-like ATPase" evidence="2">
    <location>
        <begin position="13"/>
        <end position="127"/>
    </location>
</feature>
<evidence type="ECO:0000313" key="3">
    <source>
        <dbReference type="EMBL" id="GIH73303.1"/>
    </source>
</evidence>
<evidence type="ECO:0000256" key="1">
    <source>
        <dbReference type="ARBA" id="ARBA00022527"/>
    </source>
</evidence>
<dbReference type="EMBL" id="BOOG01000082">
    <property type="protein sequence ID" value="GIH73303.1"/>
    <property type="molecule type" value="Genomic_DNA"/>
</dbReference>
<gene>
    <name evidence="3" type="ORF">Mth01_55560</name>
</gene>
<keyword evidence="1" id="KW-0418">Kinase</keyword>
<protein>
    <recommendedName>
        <fullName evidence="2">Histidine kinase/HSP90-like ATPase domain-containing protein</fullName>
    </recommendedName>
</protein>
<dbReference type="Pfam" id="PF13581">
    <property type="entry name" value="HATPase_c_2"/>
    <property type="match status" value="1"/>
</dbReference>
<dbReference type="Gene3D" id="3.30.565.10">
    <property type="entry name" value="Histidine kinase-like ATPase, C-terminal domain"/>
    <property type="match status" value="1"/>
</dbReference>
<dbReference type="Proteomes" id="UP000610966">
    <property type="component" value="Unassembled WGS sequence"/>
</dbReference>
<proteinExistence type="predicted"/>
<dbReference type="InterPro" id="IPR036890">
    <property type="entry name" value="HATPase_C_sf"/>
</dbReference>
<evidence type="ECO:0000259" key="2">
    <source>
        <dbReference type="Pfam" id="PF13581"/>
    </source>
</evidence>
<dbReference type="RefSeq" id="WP_204018937.1">
    <property type="nucleotide sequence ID" value="NZ_BOOG01000082.1"/>
</dbReference>
<keyword evidence="1" id="KW-0808">Transferase</keyword>
<dbReference type="PANTHER" id="PTHR35526:SF3">
    <property type="entry name" value="ANTI-SIGMA-F FACTOR RSBW"/>
    <property type="match status" value="1"/>
</dbReference>